<feature type="compositionally biased region" description="Low complexity" evidence="1">
    <location>
        <begin position="1644"/>
        <end position="1658"/>
    </location>
</feature>
<feature type="compositionally biased region" description="Polar residues" evidence="1">
    <location>
        <begin position="393"/>
        <end position="418"/>
    </location>
</feature>
<feature type="compositionally biased region" description="Polar residues" evidence="1">
    <location>
        <begin position="1426"/>
        <end position="1443"/>
    </location>
</feature>
<feature type="compositionally biased region" description="Polar residues" evidence="1">
    <location>
        <begin position="1332"/>
        <end position="1343"/>
    </location>
</feature>
<protein>
    <submittedName>
        <fullName evidence="2">Uncharacterized protein</fullName>
    </submittedName>
</protein>
<feature type="compositionally biased region" description="Polar residues" evidence="1">
    <location>
        <begin position="563"/>
        <end position="574"/>
    </location>
</feature>
<feature type="compositionally biased region" description="Polar residues" evidence="1">
    <location>
        <begin position="484"/>
        <end position="499"/>
    </location>
</feature>
<feature type="compositionally biased region" description="Low complexity" evidence="1">
    <location>
        <begin position="952"/>
        <end position="967"/>
    </location>
</feature>
<evidence type="ECO:0000313" key="3">
    <source>
        <dbReference type="Proteomes" id="UP000521943"/>
    </source>
</evidence>
<feature type="compositionally biased region" description="Low complexity" evidence="1">
    <location>
        <begin position="878"/>
        <end position="887"/>
    </location>
</feature>
<dbReference type="EMBL" id="JACGCI010000015">
    <property type="protein sequence ID" value="KAF6759541.1"/>
    <property type="molecule type" value="Genomic_DNA"/>
</dbReference>
<feature type="compositionally biased region" description="Polar residues" evidence="1">
    <location>
        <begin position="1633"/>
        <end position="1643"/>
    </location>
</feature>
<feature type="compositionally biased region" description="Basic and acidic residues" evidence="1">
    <location>
        <begin position="731"/>
        <end position="742"/>
    </location>
</feature>
<feature type="region of interest" description="Disordered" evidence="1">
    <location>
        <begin position="940"/>
        <end position="1674"/>
    </location>
</feature>
<feature type="compositionally biased region" description="Polar residues" evidence="1">
    <location>
        <begin position="1216"/>
        <end position="1237"/>
    </location>
</feature>
<feature type="compositionally biased region" description="Polar residues" evidence="1">
    <location>
        <begin position="940"/>
        <end position="951"/>
    </location>
</feature>
<feature type="compositionally biased region" description="Polar residues" evidence="1">
    <location>
        <begin position="1541"/>
        <end position="1551"/>
    </location>
</feature>
<feature type="compositionally biased region" description="Gly residues" evidence="1">
    <location>
        <begin position="692"/>
        <end position="703"/>
    </location>
</feature>
<keyword evidence="3" id="KW-1185">Reference proteome</keyword>
<accession>A0A8H6I912</accession>
<feature type="compositionally biased region" description="Pro residues" evidence="1">
    <location>
        <begin position="1457"/>
        <end position="1466"/>
    </location>
</feature>
<feature type="compositionally biased region" description="Low complexity" evidence="1">
    <location>
        <begin position="529"/>
        <end position="542"/>
    </location>
</feature>
<feature type="compositionally biased region" description="Polar residues" evidence="1">
    <location>
        <begin position="1281"/>
        <end position="1297"/>
    </location>
</feature>
<comment type="caution">
    <text evidence="2">The sequence shown here is derived from an EMBL/GenBank/DDBJ whole genome shotgun (WGS) entry which is preliminary data.</text>
</comment>
<feature type="compositionally biased region" description="Low complexity" evidence="1">
    <location>
        <begin position="1344"/>
        <end position="1359"/>
    </location>
</feature>
<feature type="compositionally biased region" description="Basic residues" evidence="1">
    <location>
        <begin position="1116"/>
        <end position="1126"/>
    </location>
</feature>
<feature type="region of interest" description="Disordered" evidence="1">
    <location>
        <begin position="591"/>
        <end position="624"/>
    </location>
</feature>
<feature type="compositionally biased region" description="Low complexity" evidence="1">
    <location>
        <begin position="718"/>
        <end position="729"/>
    </location>
</feature>
<dbReference type="OrthoDB" id="3002438at2759"/>
<organism evidence="2 3">
    <name type="scientific">Ephemerocybe angulata</name>
    <dbReference type="NCBI Taxonomy" id="980116"/>
    <lineage>
        <taxon>Eukaryota</taxon>
        <taxon>Fungi</taxon>
        <taxon>Dikarya</taxon>
        <taxon>Basidiomycota</taxon>
        <taxon>Agaricomycotina</taxon>
        <taxon>Agaricomycetes</taxon>
        <taxon>Agaricomycetidae</taxon>
        <taxon>Agaricales</taxon>
        <taxon>Agaricineae</taxon>
        <taxon>Psathyrellaceae</taxon>
        <taxon>Ephemerocybe</taxon>
    </lineage>
</organism>
<evidence type="ECO:0000256" key="1">
    <source>
        <dbReference type="SAM" id="MobiDB-lite"/>
    </source>
</evidence>
<feature type="region of interest" description="Disordered" evidence="1">
    <location>
        <begin position="805"/>
        <end position="900"/>
    </location>
</feature>
<feature type="compositionally biased region" description="Polar residues" evidence="1">
    <location>
        <begin position="1360"/>
        <end position="1375"/>
    </location>
</feature>
<feature type="compositionally biased region" description="Polar residues" evidence="1">
    <location>
        <begin position="333"/>
        <end position="364"/>
    </location>
</feature>
<feature type="region of interest" description="Disordered" evidence="1">
    <location>
        <begin position="663"/>
        <end position="776"/>
    </location>
</feature>
<feature type="compositionally biased region" description="Polar residues" evidence="1">
    <location>
        <begin position="1008"/>
        <end position="1021"/>
    </location>
</feature>
<proteinExistence type="predicted"/>
<feature type="compositionally biased region" description="Low complexity" evidence="1">
    <location>
        <begin position="437"/>
        <end position="459"/>
    </location>
</feature>
<reference evidence="2 3" key="1">
    <citation type="submission" date="2020-07" db="EMBL/GenBank/DDBJ databases">
        <title>Comparative genomics of pyrophilous fungi reveals a link between fire events and developmental genes.</title>
        <authorList>
            <consortium name="DOE Joint Genome Institute"/>
            <person name="Steindorff A.S."/>
            <person name="Carver A."/>
            <person name="Calhoun S."/>
            <person name="Stillman K."/>
            <person name="Liu H."/>
            <person name="Lipzen A."/>
            <person name="Pangilinan J."/>
            <person name="Labutti K."/>
            <person name="Bruns T.D."/>
            <person name="Grigoriev I.V."/>
        </authorList>
    </citation>
    <scope>NUCLEOTIDE SEQUENCE [LARGE SCALE GENOMIC DNA]</scope>
    <source>
        <strain evidence="2 3">CBS 144469</strain>
    </source>
</reference>
<gene>
    <name evidence="2" type="ORF">DFP72DRAFT_844243</name>
</gene>
<dbReference type="Proteomes" id="UP000521943">
    <property type="component" value="Unassembled WGS sequence"/>
</dbReference>
<feature type="compositionally biased region" description="Polar residues" evidence="1">
    <location>
        <begin position="597"/>
        <end position="606"/>
    </location>
</feature>
<evidence type="ECO:0000313" key="2">
    <source>
        <dbReference type="EMBL" id="KAF6759541.1"/>
    </source>
</evidence>
<name>A0A8H6I912_9AGAR</name>
<sequence length="1717" mass="183206">MLLGVIENWLLKDRWAHGEGFHALPVRYSFMGTSRGFKFKDSGGMNGGHTGSAEVKVNAKRLSLRRIFEECPDIVFLSQRGFVGLCALFEEAPEDETGSQGHGALSEGSFDAAKVPRDNERIMRNNVLRSHPGGLPGVSGLGVARAHRTTFRVYVYETLICAVSKLVCETRVLSPGLAMGWNLWVARSVPQNLVLPVTDLGNHLPRKIFGGGVDEFVVRELTDMTHAPQIPTRLGPVFSLGHIQATLPSPTATEPMTSGPIGTRSRFFRPEHVAVESLAANTPSSPRISNRIWTRPYWQIGRTPSSLFRNTITTTKMSAPQLPAINAIASTSSSKLTTNGSTTLLDSPNVSGVSGQSSVAFASQPTPPERPPRRSVKRRPPTPGGPSAVNAFKQVSRSQIEASQSTVPLPPNLHTTSPPVIPPTTFRLARSSFGANTSHSTPDSTNTTTSPTSPRSRIPSKADENGAQGHRPVRPVPSRLNLAAISNHTPLSSPPNNAGNVLAPPGIARHSPTSPSRTPSNHDEPANGQAPSSSASPRQRPSVILDDETRKGKQSEGPGDRQSAGTSTNLDSPSTRAMMQRLLAAPDYFAARDPGQEDNSSDSSGSLRFARNEDDTEEFEAQVQKKIRQQRERSKIRKLLGADVDRSADGFSVPRRVEGFWSDPDFNKEVAAGGKRKGSAGAVPRSPSTPGIGRGLGFMGGDDFGPRSLSPRDPGYWSSAQPSPASQAPNEDYHSARERDHLLASTATRTSHDSRHRSAFSELHRSPPSSPHAQYALSSNRPRIHALDSLSPSLSVSFKRSKTVSGTIHAAPPSTSSELLLPPPRVSSRDALSQHRESKRKLRSRSPNIGYTATDSAAPENVATGSKRSGTRMRLSKSSKSLSISKSDPSPHNAAPATPSGVIVEEYKRQIIDTQNAAQASAKERRRLSALQWMIEQTKSVTRTKSSAALQSDSPPSSHKSMSPPFSKRSFSREKSAAGSPAGVSDQFLSPGRIDRGISGQPLPSPLSGVSTNESTPSLTSPDPRFGRLQFGVVRPRGEPLSPVLGSAGAQPDSPGRFSSNFTLPGSPRSEGLHSDETGISKAATGSYEHTTMLNARPSMEKPKSEKEKGGFVKGLGRKLSKKRKPEKASRMAEGAYESASSSQEPTPRTRLRGRSGGRSGGESDVTGIRSTRRGHSLDKSHALRHRKSLRLSIDKLEDDGAEPSSSAHGFGSPSVHHTTSSPGHSASNFAASNPSGSKKEGAGGKNFWKMVKRMGSNSGLRDKYQHTSGPATPSPPHGRSTGSSPASAGLTGNQRLPRSGRASLDELPSTSLSNSAPLARTPASFSLLKHASSSADGHNPNYSHSRSQQQTISSRTSTPASSDHASSTRVFQRTHSSRSSASSFADLGIPPPLPHPPSAFLNQRAFGSRSDSGHYSDSGYRSPMVKSSRSPGLQRSASASRTPTEEDSTPIGSGPYTPPSLPAPPRRPKPAFSTNFDQEPLFDPKELESGDFDNDSPLIPTFSVDNAINSFKPKKLSADGKFAKPSDSTPPPVPSLEAFPTSSPISRSTSVPPPRPARDLRRPSPKSSPRLDQDSGSGTDATTPQQTKPKQKKGSPPADYAGYGSKPPTSAFGPSPGFTKPPPPSLPERQRTMSNPNSPQSGSRSQPASPSQHSPSRLPEISSPRALTEREKAEKWAALLEKSEKAGGTLHLTLDSSTNELDSDQLTLSSTNLLDL</sequence>
<feature type="region of interest" description="Disordered" evidence="1">
    <location>
        <begin position="333"/>
        <end position="574"/>
    </location>
</feature>
<feature type="compositionally biased region" description="Basic and acidic residues" evidence="1">
    <location>
        <begin position="1099"/>
        <end position="1111"/>
    </location>
</feature>
<feature type="compositionally biased region" description="Polar residues" evidence="1">
    <location>
        <begin position="845"/>
        <end position="855"/>
    </location>
</feature>